<accession>A0A1V4ASN1</accession>
<reference evidence="2 3" key="1">
    <citation type="journal article" date="2017" name="Water Res.">
        <title>Discovery and metagenomic analysis of an anammox bacterial enrichment related to Candidatus "Brocadia caroliniensis" in a full-scale glycerol-fed nitritation-denitritation separate centrate treatment process.</title>
        <authorList>
            <person name="Park H."/>
            <person name="Brotto A.C."/>
            <person name="van Loosdrecht M.C."/>
            <person name="Chandran K."/>
        </authorList>
    </citation>
    <scope>NUCLEOTIDE SEQUENCE [LARGE SCALE GENOMIC DNA]</scope>
    <source>
        <strain evidence="2">26THWARD</strain>
    </source>
</reference>
<dbReference type="PANTHER" id="PTHR35580">
    <property type="entry name" value="CELL SURFACE GLYCOPROTEIN (S-LAYER PROTEIN)-LIKE PROTEIN"/>
    <property type="match status" value="1"/>
</dbReference>
<feature type="transmembrane region" description="Helical" evidence="1">
    <location>
        <begin position="260"/>
        <end position="280"/>
    </location>
</feature>
<gene>
    <name evidence="2" type="ORF">AYP45_11405</name>
</gene>
<dbReference type="AlphaFoldDB" id="A0A1V4ASN1"/>
<dbReference type="EMBL" id="AYTS01000105">
    <property type="protein sequence ID" value="OOP56041.1"/>
    <property type="molecule type" value="Genomic_DNA"/>
</dbReference>
<sequence>MASTYLGGTHTETGYSITLDRSGNVYVAGLTYSSDFPTTSGAYDTSWNSWNSDSDVFISKLDGGLTSLLASTYLGGSSSDVGLSLALDTSGNVYVAGFTGSTDFPTTSGAYDTSWNGVDDVFVSKLDGGLTNLLASTYLGGSSSDGGFSLALDTSGNIYVTGLAVSPDFPTTGGAYDTSFNGGYDAFVSKLNNGLTSLLASTFLGGSGRNHGASITLDTSGNVYVAGFTGSTDFPTTSGAYDTSWNGVDDVFISKLDGGLTSLLASTYLGGSIMILVMLLPSTQAGMYM</sequence>
<dbReference type="STRING" id="1004156.AYP45_11405"/>
<dbReference type="InterPro" id="IPR011042">
    <property type="entry name" value="6-blade_b-propeller_TolB-like"/>
</dbReference>
<protein>
    <recommendedName>
        <fullName evidence="4">Bulb-type lectin domain-containing protein</fullName>
    </recommendedName>
</protein>
<evidence type="ECO:0000313" key="3">
    <source>
        <dbReference type="Proteomes" id="UP000189681"/>
    </source>
</evidence>
<name>A0A1V4ASN1_9BACT</name>
<dbReference type="InterPro" id="IPR010620">
    <property type="entry name" value="SBBP_repeat"/>
</dbReference>
<dbReference type="PANTHER" id="PTHR35580:SF1">
    <property type="entry name" value="PHYTASE-LIKE DOMAIN-CONTAINING PROTEIN"/>
    <property type="match status" value="1"/>
</dbReference>
<dbReference type="Gene3D" id="2.120.10.30">
    <property type="entry name" value="TolB, C-terminal domain"/>
    <property type="match status" value="1"/>
</dbReference>
<dbReference type="Pfam" id="PF06739">
    <property type="entry name" value="SBBP"/>
    <property type="match status" value="4"/>
</dbReference>
<keyword evidence="1" id="KW-0472">Membrane</keyword>
<evidence type="ECO:0000313" key="2">
    <source>
        <dbReference type="EMBL" id="OOP56041.1"/>
    </source>
</evidence>
<evidence type="ECO:0008006" key="4">
    <source>
        <dbReference type="Google" id="ProtNLM"/>
    </source>
</evidence>
<dbReference type="InterPro" id="IPR052918">
    <property type="entry name" value="Motility_Chemotaxis_Reg"/>
</dbReference>
<dbReference type="Proteomes" id="UP000189681">
    <property type="component" value="Unassembled WGS sequence"/>
</dbReference>
<evidence type="ECO:0000256" key="1">
    <source>
        <dbReference type="SAM" id="Phobius"/>
    </source>
</evidence>
<proteinExistence type="predicted"/>
<keyword evidence="1" id="KW-0812">Transmembrane</keyword>
<keyword evidence="1" id="KW-1133">Transmembrane helix</keyword>
<comment type="caution">
    <text evidence="2">The sequence shown here is derived from an EMBL/GenBank/DDBJ whole genome shotgun (WGS) entry which is preliminary data.</text>
</comment>
<organism evidence="2 3">
    <name type="scientific">Candidatus Brocadia carolinensis</name>
    <dbReference type="NCBI Taxonomy" id="1004156"/>
    <lineage>
        <taxon>Bacteria</taxon>
        <taxon>Pseudomonadati</taxon>
        <taxon>Planctomycetota</taxon>
        <taxon>Candidatus Brocadiia</taxon>
        <taxon>Candidatus Brocadiales</taxon>
        <taxon>Candidatus Brocadiaceae</taxon>
        <taxon>Candidatus Brocadia</taxon>
    </lineage>
</organism>